<protein>
    <recommendedName>
        <fullName evidence="2">Response regulatory domain-containing protein</fullName>
    </recommendedName>
</protein>
<dbReference type="InterPro" id="IPR001789">
    <property type="entry name" value="Sig_transdc_resp-reg_receiver"/>
</dbReference>
<reference evidence="3" key="1">
    <citation type="journal article" date="2014" name="Front. Microbiol.">
        <title>High frequency of phylogenetically diverse reductive dehalogenase-homologous genes in deep subseafloor sedimentary metagenomes.</title>
        <authorList>
            <person name="Kawai M."/>
            <person name="Futagami T."/>
            <person name="Toyoda A."/>
            <person name="Takaki Y."/>
            <person name="Nishi S."/>
            <person name="Hori S."/>
            <person name="Arai W."/>
            <person name="Tsubouchi T."/>
            <person name="Morono Y."/>
            <person name="Uchiyama I."/>
            <person name="Ito T."/>
            <person name="Fujiyama A."/>
            <person name="Inagaki F."/>
            <person name="Takami H."/>
        </authorList>
    </citation>
    <scope>NUCLEOTIDE SEQUENCE</scope>
    <source>
        <strain evidence="3">Expedition CK06-06</strain>
    </source>
</reference>
<dbReference type="GO" id="GO:0000160">
    <property type="term" value="P:phosphorelay signal transduction system"/>
    <property type="evidence" value="ECO:0007669"/>
    <property type="project" value="InterPro"/>
</dbReference>
<dbReference type="CDD" id="cd00156">
    <property type="entry name" value="REC"/>
    <property type="match status" value="1"/>
</dbReference>
<evidence type="ECO:0000313" key="3">
    <source>
        <dbReference type="EMBL" id="GAH66771.1"/>
    </source>
</evidence>
<keyword evidence="1" id="KW-0597">Phosphoprotein</keyword>
<evidence type="ECO:0000256" key="1">
    <source>
        <dbReference type="ARBA" id="ARBA00022553"/>
    </source>
</evidence>
<name>X1H997_9ZZZZ</name>
<feature type="non-terminal residue" evidence="3">
    <location>
        <position position="1"/>
    </location>
</feature>
<comment type="caution">
    <text evidence="3">The sequence shown here is derived from an EMBL/GenBank/DDBJ whole genome shotgun (WGS) entry which is preliminary data.</text>
</comment>
<dbReference type="SUPFAM" id="SSF52172">
    <property type="entry name" value="CheY-like"/>
    <property type="match status" value="1"/>
</dbReference>
<dbReference type="InterPro" id="IPR011006">
    <property type="entry name" value="CheY-like_superfamily"/>
</dbReference>
<dbReference type="AlphaFoldDB" id="X1H997"/>
<sequence>VFNTIQNIFDQSLLLENRIISILDNIKTESSQYDILLIEDDLATIRLLTSYFDSKGFSCKGVVSGTKGLQELANNPCKLVLLDIILPDYSGYDICKKIKSNRNLKDIPVYLLTAIPGSEVEKNFEDSQANGYILKPFDFSDFEVIFQYL</sequence>
<organism evidence="3">
    <name type="scientific">marine sediment metagenome</name>
    <dbReference type="NCBI Taxonomy" id="412755"/>
    <lineage>
        <taxon>unclassified sequences</taxon>
        <taxon>metagenomes</taxon>
        <taxon>ecological metagenomes</taxon>
    </lineage>
</organism>
<dbReference type="EMBL" id="BARU01026783">
    <property type="protein sequence ID" value="GAH66771.1"/>
    <property type="molecule type" value="Genomic_DNA"/>
</dbReference>
<dbReference type="PROSITE" id="PS50110">
    <property type="entry name" value="RESPONSE_REGULATORY"/>
    <property type="match status" value="1"/>
</dbReference>
<dbReference type="InterPro" id="IPR050595">
    <property type="entry name" value="Bact_response_regulator"/>
</dbReference>
<dbReference type="Pfam" id="PF00072">
    <property type="entry name" value="Response_reg"/>
    <property type="match status" value="1"/>
</dbReference>
<dbReference type="Gene3D" id="3.40.50.2300">
    <property type="match status" value="1"/>
</dbReference>
<dbReference type="PANTHER" id="PTHR44591:SF3">
    <property type="entry name" value="RESPONSE REGULATORY DOMAIN-CONTAINING PROTEIN"/>
    <property type="match status" value="1"/>
</dbReference>
<dbReference type="SMART" id="SM00448">
    <property type="entry name" value="REC"/>
    <property type="match status" value="1"/>
</dbReference>
<dbReference type="PANTHER" id="PTHR44591">
    <property type="entry name" value="STRESS RESPONSE REGULATOR PROTEIN 1"/>
    <property type="match status" value="1"/>
</dbReference>
<gene>
    <name evidence="3" type="ORF">S03H2_42986</name>
</gene>
<feature type="domain" description="Response regulatory" evidence="2">
    <location>
        <begin position="34"/>
        <end position="149"/>
    </location>
</feature>
<accession>X1H997</accession>
<proteinExistence type="predicted"/>
<evidence type="ECO:0000259" key="2">
    <source>
        <dbReference type="PROSITE" id="PS50110"/>
    </source>
</evidence>